<name>A0A1M5AZF1_9RHOB</name>
<keyword evidence="6" id="KW-1185">Reference proteome</keyword>
<comment type="catalytic activity">
    <reaction evidence="1 4">
        <text>(4aS,6R)-4a-hydroxy-L-erythro-5,6,7,8-tetrahydrobiopterin = (6R)-L-erythro-6,7-dihydrobiopterin + H2O</text>
        <dbReference type="Rhea" id="RHEA:11920"/>
        <dbReference type="ChEBI" id="CHEBI:15377"/>
        <dbReference type="ChEBI" id="CHEBI:15642"/>
        <dbReference type="ChEBI" id="CHEBI:43120"/>
        <dbReference type="EC" id="4.2.1.96"/>
    </reaction>
</comment>
<dbReference type="Pfam" id="PF01329">
    <property type="entry name" value="Pterin_4a"/>
    <property type="match status" value="1"/>
</dbReference>
<dbReference type="GO" id="GO:0006729">
    <property type="term" value="P:tetrahydrobiopterin biosynthetic process"/>
    <property type="evidence" value="ECO:0007669"/>
    <property type="project" value="InterPro"/>
</dbReference>
<proteinExistence type="inferred from homology"/>
<dbReference type="InterPro" id="IPR036428">
    <property type="entry name" value="PCD_sf"/>
</dbReference>
<sequence>MTDALSDDARKTDLQELLQNGWETHPDRDAITKTYKFRNFIDAFGFMSRAAIHAEKLNHHPEWSNVYNKVAVTLITHDVDGISPLDVKLARIMDRLRES</sequence>
<keyword evidence="3 4" id="KW-0456">Lyase</keyword>
<dbReference type="OrthoDB" id="9794987at2"/>
<dbReference type="PANTHER" id="PTHR12599:SF0">
    <property type="entry name" value="PTERIN-4-ALPHA-CARBINOLAMINE DEHYDRATASE"/>
    <property type="match status" value="1"/>
</dbReference>
<organism evidence="5 6">
    <name type="scientific">Litoreibacter ascidiaceicola</name>
    <dbReference type="NCBI Taxonomy" id="1486859"/>
    <lineage>
        <taxon>Bacteria</taxon>
        <taxon>Pseudomonadati</taxon>
        <taxon>Pseudomonadota</taxon>
        <taxon>Alphaproteobacteria</taxon>
        <taxon>Rhodobacterales</taxon>
        <taxon>Roseobacteraceae</taxon>
        <taxon>Litoreibacter</taxon>
    </lineage>
</organism>
<dbReference type="NCBIfam" id="NF002018">
    <property type="entry name" value="PRK00823.1-3"/>
    <property type="match status" value="1"/>
</dbReference>
<comment type="similarity">
    <text evidence="2 4">Belongs to the pterin-4-alpha-carbinolamine dehydratase family.</text>
</comment>
<reference evidence="6" key="1">
    <citation type="submission" date="2016-11" db="EMBL/GenBank/DDBJ databases">
        <authorList>
            <person name="Varghese N."/>
            <person name="Submissions S."/>
        </authorList>
    </citation>
    <scope>NUCLEOTIDE SEQUENCE [LARGE SCALE GENOMIC DNA]</scope>
    <source>
        <strain evidence="6">DSM 100566</strain>
    </source>
</reference>
<evidence type="ECO:0000256" key="2">
    <source>
        <dbReference type="ARBA" id="ARBA00006472"/>
    </source>
</evidence>
<dbReference type="InterPro" id="IPR001533">
    <property type="entry name" value="Pterin_deHydtase"/>
</dbReference>
<evidence type="ECO:0000313" key="6">
    <source>
        <dbReference type="Proteomes" id="UP000184144"/>
    </source>
</evidence>
<dbReference type="Gene3D" id="3.30.1360.20">
    <property type="entry name" value="Transcriptional coactivator/pterin dehydratase"/>
    <property type="match status" value="1"/>
</dbReference>
<dbReference type="PANTHER" id="PTHR12599">
    <property type="entry name" value="PTERIN-4-ALPHA-CARBINOLAMINE DEHYDRATASE"/>
    <property type="match status" value="1"/>
</dbReference>
<dbReference type="SUPFAM" id="SSF55248">
    <property type="entry name" value="PCD-like"/>
    <property type="match status" value="1"/>
</dbReference>
<dbReference type="EC" id="4.2.1.96" evidence="4"/>
<dbReference type="GO" id="GO:0008124">
    <property type="term" value="F:4-alpha-hydroxytetrahydrobiopterin dehydratase activity"/>
    <property type="evidence" value="ECO:0007669"/>
    <property type="project" value="UniProtKB-UniRule"/>
</dbReference>
<dbReference type="EMBL" id="FQUV01000005">
    <property type="protein sequence ID" value="SHF35671.1"/>
    <property type="molecule type" value="Genomic_DNA"/>
</dbReference>
<dbReference type="Proteomes" id="UP000184144">
    <property type="component" value="Unassembled WGS sequence"/>
</dbReference>
<accession>A0A1M5AZF1</accession>
<evidence type="ECO:0000256" key="1">
    <source>
        <dbReference type="ARBA" id="ARBA00001554"/>
    </source>
</evidence>
<dbReference type="STRING" id="1486859.SAMN05444273_105251"/>
<evidence type="ECO:0000256" key="3">
    <source>
        <dbReference type="ARBA" id="ARBA00023239"/>
    </source>
</evidence>
<dbReference type="RefSeq" id="WP_073144114.1">
    <property type="nucleotide sequence ID" value="NZ_FQUV01000005.1"/>
</dbReference>
<gene>
    <name evidence="5" type="ORF">SAMN05444273_105251</name>
</gene>
<dbReference type="AlphaFoldDB" id="A0A1M5AZF1"/>
<dbReference type="HAMAP" id="MF_00434">
    <property type="entry name" value="Pterin_4_alpha"/>
    <property type="match status" value="1"/>
</dbReference>
<protein>
    <recommendedName>
        <fullName evidence="4">Putative pterin-4-alpha-carbinolamine dehydratase</fullName>
        <shortName evidence="4">PHS</shortName>
        <ecNumber evidence="4">4.2.1.96</ecNumber>
    </recommendedName>
    <alternativeName>
        <fullName evidence="4">4-alpha-hydroxy-tetrahydropterin dehydratase</fullName>
    </alternativeName>
    <alternativeName>
        <fullName evidence="4">Pterin carbinolamine dehydratase</fullName>
        <shortName evidence="4">PCD</shortName>
    </alternativeName>
</protein>
<dbReference type="CDD" id="cd00914">
    <property type="entry name" value="PCD_DCoH_subfamily_b"/>
    <property type="match status" value="1"/>
</dbReference>
<evidence type="ECO:0000256" key="4">
    <source>
        <dbReference type="HAMAP-Rule" id="MF_00434"/>
    </source>
</evidence>
<evidence type="ECO:0000313" key="5">
    <source>
        <dbReference type="EMBL" id="SHF35671.1"/>
    </source>
</evidence>